<dbReference type="Proteomes" id="UP000250462">
    <property type="component" value="Unassembled WGS sequence"/>
</dbReference>
<dbReference type="AlphaFoldDB" id="A0A329QQ24"/>
<evidence type="ECO:0000313" key="4">
    <source>
        <dbReference type="EMBL" id="RAW13829.1"/>
    </source>
</evidence>
<dbReference type="Gene3D" id="2.40.50.140">
    <property type="entry name" value="Nucleic acid-binding proteins"/>
    <property type="match status" value="1"/>
</dbReference>
<dbReference type="RefSeq" id="WP_112258671.1">
    <property type="nucleotide sequence ID" value="NZ_QMIG01000011.1"/>
</dbReference>
<dbReference type="InterPro" id="IPR012340">
    <property type="entry name" value="NA-bd_OB-fold"/>
</dbReference>
<dbReference type="PROSITE" id="PS50935">
    <property type="entry name" value="SSB"/>
    <property type="match status" value="1"/>
</dbReference>
<dbReference type="InterPro" id="IPR000424">
    <property type="entry name" value="Primosome_PriB/ssb"/>
</dbReference>
<evidence type="ECO:0000256" key="1">
    <source>
        <dbReference type="ARBA" id="ARBA00023125"/>
    </source>
</evidence>
<accession>A0A329QQ24</accession>
<sequence>MTAATTTVSGTVVTNVRKEVKRETQEPWCHFRLACNERYYDSRNNQWVEAETSYFTIICWQPHLARNVAASLKVGDPIVVYGRSRVREWRDDQNALRYSLEISASSIGHDLFWGSSAFTKGTRHGQAGPEAEEIKQAVSGYMYGGGERCVDHATGEIDDAADTGVPRVAEDDDDDVGDVDGGVEHSMEHVADRDRLAV</sequence>
<dbReference type="SUPFAM" id="SSF50249">
    <property type="entry name" value="Nucleic acid-binding proteins"/>
    <property type="match status" value="1"/>
</dbReference>
<comment type="caution">
    <text evidence="4">The sequence shown here is derived from an EMBL/GenBank/DDBJ whole genome shotgun (WGS) entry which is preliminary data.</text>
</comment>
<dbReference type="CDD" id="cd04496">
    <property type="entry name" value="SSB_OBF"/>
    <property type="match status" value="1"/>
</dbReference>
<evidence type="ECO:0000256" key="2">
    <source>
        <dbReference type="PROSITE-ProRule" id="PRU00252"/>
    </source>
</evidence>
<keyword evidence="5" id="KW-1185">Reference proteome</keyword>
<keyword evidence="1 2" id="KW-0238">DNA-binding</keyword>
<protein>
    <recommendedName>
        <fullName evidence="6">Single-stranded DNA-binding protein</fullName>
    </recommendedName>
</protein>
<dbReference type="Pfam" id="PF00436">
    <property type="entry name" value="SSB"/>
    <property type="match status" value="1"/>
</dbReference>
<evidence type="ECO:0008006" key="6">
    <source>
        <dbReference type="Google" id="ProtNLM"/>
    </source>
</evidence>
<organism evidence="4 5">
    <name type="scientific">Phytoactinopolyspora halophila</name>
    <dbReference type="NCBI Taxonomy" id="1981511"/>
    <lineage>
        <taxon>Bacteria</taxon>
        <taxon>Bacillati</taxon>
        <taxon>Actinomycetota</taxon>
        <taxon>Actinomycetes</taxon>
        <taxon>Jiangellales</taxon>
        <taxon>Jiangellaceae</taxon>
        <taxon>Phytoactinopolyspora</taxon>
    </lineage>
</organism>
<feature type="region of interest" description="Disordered" evidence="3">
    <location>
        <begin position="161"/>
        <end position="198"/>
    </location>
</feature>
<feature type="compositionally biased region" description="Basic and acidic residues" evidence="3">
    <location>
        <begin position="182"/>
        <end position="198"/>
    </location>
</feature>
<name>A0A329QQ24_9ACTN</name>
<evidence type="ECO:0000313" key="5">
    <source>
        <dbReference type="Proteomes" id="UP000250462"/>
    </source>
</evidence>
<dbReference type="GO" id="GO:0003697">
    <property type="term" value="F:single-stranded DNA binding"/>
    <property type="evidence" value="ECO:0007669"/>
    <property type="project" value="InterPro"/>
</dbReference>
<reference evidence="4 5" key="1">
    <citation type="submission" date="2018-06" db="EMBL/GenBank/DDBJ databases">
        <title>Phytoactinopolyspora halophila sp. nov., a novel halophilic actinomycete isolated from a saline soil in China.</title>
        <authorList>
            <person name="Tang S.-K."/>
        </authorList>
    </citation>
    <scope>NUCLEOTIDE SEQUENCE [LARGE SCALE GENOMIC DNA]</scope>
    <source>
        <strain evidence="4 5">YIM 96934</strain>
    </source>
</reference>
<dbReference type="EMBL" id="QMIG01000011">
    <property type="protein sequence ID" value="RAW13829.1"/>
    <property type="molecule type" value="Genomic_DNA"/>
</dbReference>
<proteinExistence type="predicted"/>
<evidence type="ECO:0000256" key="3">
    <source>
        <dbReference type="SAM" id="MobiDB-lite"/>
    </source>
</evidence>
<dbReference type="OrthoDB" id="4427276at2"/>
<gene>
    <name evidence="4" type="ORF">DPM12_12570</name>
</gene>